<dbReference type="Gene3D" id="3.40.50.300">
    <property type="entry name" value="P-loop containing nucleotide triphosphate hydrolases"/>
    <property type="match status" value="1"/>
</dbReference>
<dbReference type="GO" id="GO:0043531">
    <property type="term" value="F:ADP binding"/>
    <property type="evidence" value="ECO:0007669"/>
    <property type="project" value="InterPro"/>
</dbReference>
<protein>
    <recommendedName>
        <fullName evidence="4">RPW8 domain-containing protein</fullName>
    </recommendedName>
</protein>
<organism evidence="5 6">
    <name type="scientific">Rubus argutus</name>
    <name type="common">Southern blackberry</name>
    <dbReference type="NCBI Taxonomy" id="59490"/>
    <lineage>
        <taxon>Eukaryota</taxon>
        <taxon>Viridiplantae</taxon>
        <taxon>Streptophyta</taxon>
        <taxon>Embryophyta</taxon>
        <taxon>Tracheophyta</taxon>
        <taxon>Spermatophyta</taxon>
        <taxon>Magnoliopsida</taxon>
        <taxon>eudicotyledons</taxon>
        <taxon>Gunneridae</taxon>
        <taxon>Pentapetalae</taxon>
        <taxon>rosids</taxon>
        <taxon>fabids</taxon>
        <taxon>Rosales</taxon>
        <taxon>Rosaceae</taxon>
        <taxon>Rosoideae</taxon>
        <taxon>Rosoideae incertae sedis</taxon>
        <taxon>Rubus</taxon>
    </lineage>
</organism>
<dbReference type="Pfam" id="PF05659">
    <property type="entry name" value="RPW8"/>
    <property type="match status" value="1"/>
</dbReference>
<comment type="similarity">
    <text evidence="1">Belongs to the disease resistance NB-LRR family.</text>
</comment>
<accession>A0AAW1WJD3</accession>
<keyword evidence="2" id="KW-0677">Repeat</keyword>
<feature type="domain" description="RPW8" evidence="4">
    <location>
        <begin position="1"/>
        <end position="140"/>
    </location>
</feature>
<dbReference type="InterPro" id="IPR008808">
    <property type="entry name" value="Powdery_mildew-R_dom"/>
</dbReference>
<dbReference type="InterPro" id="IPR002182">
    <property type="entry name" value="NB-ARC"/>
</dbReference>
<dbReference type="InterPro" id="IPR032675">
    <property type="entry name" value="LRR_dom_sf"/>
</dbReference>
<gene>
    <name evidence="5" type="ORF">M0R45_032032</name>
</gene>
<dbReference type="PRINTS" id="PR00364">
    <property type="entry name" value="DISEASERSIST"/>
</dbReference>
<sequence>MALVGGAVLGTLFNALYDDLRSLIGKNLTFNPLLNDMKSSLDAFKPLIEQIEECNMQGLVAVIEEGAGLFEKCLKVRWWNPFNKYKYSGKLIQWDKSLQLQLDILKVKDMMDGRKTADAVDHLMNIVRLNPYSAASSSRPTPLELPPLPALIVGLGLPLRKMKQKLLTDDGVSTLVLTAPGGCGKTTLATMFCQDEQVKDKFKRNIIFVTVSQKGSLDLIVQQLCDHQGSQVPIFKNEVEVGQWLQRYFVEKRHQPLLLVLDDVWSGSESILGHFQFRMSNYKILVTSRSEFPWFGSSYHLQLLDDGHAMKLFQHSASLENVSSHILQELSTKIVKRCNGFPLAITIVGRSLCQRPIEFWRKTEAEWSKGSSILDSETKLLLCLQSSLDALDDEMVIVKECFLDLGSFPEDYRIPVATLFDMWVELYELDENNMCIANINELRTRSLANLIDQRQVKVEGDDFYDERFVTQHDLLRELAIYQAKLDPVVQRKRVIIEICGNDLPKWWREQKYQPIKARLLSISTDRGFSMEWPDMQLPETEVLILNFQTKSYALPKFVEKMNKLKVLVLTKDDYESADLRNFELLGSLSNLKSTRFEGISIACITRKPVQLKSLKKISFYKCFIGLSFGNEFVKLSDAFPVLEEMTIQECRHVGNLLPELCDLIYLKTLSITHHSDIEALPEDIGNLVNLEVLRVRSCYDLLKLPKSIGNLKKLKLLDIFNCISIKELPTSIGELSSLRKFDMKWCYKLKNLPLSLLYLNQLEEVICDDDTKYLWDPFKLSLGKTRIVAS</sequence>
<evidence type="ECO:0000259" key="4">
    <source>
        <dbReference type="PROSITE" id="PS51153"/>
    </source>
</evidence>
<dbReference type="Proteomes" id="UP001457282">
    <property type="component" value="Unassembled WGS sequence"/>
</dbReference>
<evidence type="ECO:0000256" key="1">
    <source>
        <dbReference type="ARBA" id="ARBA00008894"/>
    </source>
</evidence>
<keyword evidence="3" id="KW-0611">Plant defense</keyword>
<dbReference type="Gene3D" id="3.80.10.10">
    <property type="entry name" value="Ribonuclease Inhibitor"/>
    <property type="match status" value="1"/>
</dbReference>
<dbReference type="PANTHER" id="PTHR36766:SF3">
    <property type="entry name" value="RPW8 DOMAIN-CONTAINING PROTEIN"/>
    <property type="match status" value="1"/>
</dbReference>
<dbReference type="InterPro" id="IPR042197">
    <property type="entry name" value="Apaf_helical"/>
</dbReference>
<dbReference type="PANTHER" id="PTHR36766">
    <property type="entry name" value="PLANT BROAD-SPECTRUM MILDEW RESISTANCE PROTEIN RPW8"/>
    <property type="match status" value="1"/>
</dbReference>
<evidence type="ECO:0000256" key="2">
    <source>
        <dbReference type="ARBA" id="ARBA00022737"/>
    </source>
</evidence>
<keyword evidence="6" id="KW-1185">Reference proteome</keyword>
<name>A0AAW1WJD3_RUBAR</name>
<dbReference type="AlphaFoldDB" id="A0AAW1WJD3"/>
<dbReference type="Pfam" id="PF00931">
    <property type="entry name" value="NB-ARC"/>
    <property type="match status" value="1"/>
</dbReference>
<evidence type="ECO:0000256" key="3">
    <source>
        <dbReference type="ARBA" id="ARBA00022821"/>
    </source>
</evidence>
<dbReference type="InterPro" id="IPR055414">
    <property type="entry name" value="LRR_R13L4/SHOC2-like"/>
</dbReference>
<dbReference type="GO" id="GO:0006952">
    <property type="term" value="P:defense response"/>
    <property type="evidence" value="ECO:0007669"/>
    <property type="project" value="UniProtKB-KW"/>
</dbReference>
<dbReference type="SUPFAM" id="SSF52540">
    <property type="entry name" value="P-loop containing nucleoside triphosphate hydrolases"/>
    <property type="match status" value="1"/>
</dbReference>
<proteinExistence type="inferred from homology"/>
<dbReference type="InterPro" id="IPR036388">
    <property type="entry name" value="WH-like_DNA-bd_sf"/>
</dbReference>
<comment type="caution">
    <text evidence="5">The sequence shown here is derived from an EMBL/GenBank/DDBJ whole genome shotgun (WGS) entry which is preliminary data.</text>
</comment>
<reference evidence="5 6" key="1">
    <citation type="journal article" date="2023" name="G3 (Bethesda)">
        <title>A chromosome-length genome assembly and annotation of blackberry (Rubus argutus, cv. 'Hillquist').</title>
        <authorList>
            <person name="Bruna T."/>
            <person name="Aryal R."/>
            <person name="Dudchenko O."/>
            <person name="Sargent D.J."/>
            <person name="Mead D."/>
            <person name="Buti M."/>
            <person name="Cavallini A."/>
            <person name="Hytonen T."/>
            <person name="Andres J."/>
            <person name="Pham M."/>
            <person name="Weisz D."/>
            <person name="Mascagni F."/>
            <person name="Usai G."/>
            <person name="Natali L."/>
            <person name="Bassil N."/>
            <person name="Fernandez G.E."/>
            <person name="Lomsadze A."/>
            <person name="Armour M."/>
            <person name="Olukolu B."/>
            <person name="Poorten T."/>
            <person name="Britton C."/>
            <person name="Davik J."/>
            <person name="Ashrafi H."/>
            <person name="Aiden E.L."/>
            <person name="Borodovsky M."/>
            <person name="Worthington M."/>
        </authorList>
    </citation>
    <scope>NUCLEOTIDE SEQUENCE [LARGE SCALE GENOMIC DNA]</scope>
    <source>
        <strain evidence="5">PI 553951</strain>
    </source>
</reference>
<dbReference type="Gene3D" id="1.10.8.430">
    <property type="entry name" value="Helical domain of apoptotic protease-activating factors"/>
    <property type="match status" value="1"/>
</dbReference>
<dbReference type="PROSITE" id="PS51153">
    <property type="entry name" value="RPW8"/>
    <property type="match status" value="1"/>
</dbReference>
<evidence type="ECO:0000313" key="6">
    <source>
        <dbReference type="Proteomes" id="UP001457282"/>
    </source>
</evidence>
<dbReference type="EMBL" id="JBEDUW010000006">
    <property type="protein sequence ID" value="KAK9923624.1"/>
    <property type="molecule type" value="Genomic_DNA"/>
</dbReference>
<dbReference type="InterPro" id="IPR027417">
    <property type="entry name" value="P-loop_NTPase"/>
</dbReference>
<dbReference type="Gene3D" id="1.10.10.10">
    <property type="entry name" value="Winged helix-like DNA-binding domain superfamily/Winged helix DNA-binding domain"/>
    <property type="match status" value="1"/>
</dbReference>
<evidence type="ECO:0000313" key="5">
    <source>
        <dbReference type="EMBL" id="KAK9923624.1"/>
    </source>
</evidence>
<dbReference type="Pfam" id="PF23598">
    <property type="entry name" value="LRR_14"/>
    <property type="match status" value="1"/>
</dbReference>
<dbReference type="SUPFAM" id="SSF52058">
    <property type="entry name" value="L domain-like"/>
    <property type="match status" value="1"/>
</dbReference>